<dbReference type="GO" id="GO:0019005">
    <property type="term" value="C:SCF ubiquitin ligase complex"/>
    <property type="evidence" value="ECO:0007669"/>
    <property type="project" value="TreeGrafter"/>
</dbReference>
<dbReference type="EMBL" id="CAJPVJ010020849">
    <property type="protein sequence ID" value="CAG2177773.1"/>
    <property type="molecule type" value="Genomic_DNA"/>
</dbReference>
<gene>
    <name evidence="1" type="ORF">ONB1V03_LOCUS17201</name>
</gene>
<protein>
    <submittedName>
        <fullName evidence="1">Uncharacterized protein</fullName>
    </submittedName>
</protein>
<dbReference type="GO" id="GO:0031146">
    <property type="term" value="P:SCF-dependent proteasomal ubiquitin-dependent protein catabolic process"/>
    <property type="evidence" value="ECO:0007669"/>
    <property type="project" value="TreeGrafter"/>
</dbReference>
<evidence type="ECO:0000313" key="1">
    <source>
        <dbReference type="EMBL" id="CAD7660635.1"/>
    </source>
</evidence>
<dbReference type="InterPro" id="IPR032675">
    <property type="entry name" value="LRR_dom_sf"/>
</dbReference>
<accession>A0A7R9MI34</accession>
<dbReference type="SUPFAM" id="SSF52047">
    <property type="entry name" value="RNI-like"/>
    <property type="match status" value="1"/>
</dbReference>
<proteinExistence type="predicted"/>
<sequence>MDRFGDDLCEVIVDYLPIGDKLRYECISKQFKRLLFNRHRVLVLSETSLTGFDDNVDTISQVLTTSREYKRLFNIEIHLFRQLVAKLPWIQVLVIDNYCIIDGNVLRAIGDNCRHLRRFVCTSIKCMDISDEDLRYFGQQVSATLRSLQFDCLQDFQLNLILRLTRNSIRSVNIQNNNFIVSNDFVFLDFHPASDSRDGNHISQLCPKLDTIYITCYSVEDLKRFADYYSQNIRKIEIKFVSNYMLGDVMNAGLKQLSRFVNLQSLTLLIYNYQKGFIAPIDEGLRMIGTNCPKLEHFVCEMTKNLISGQLFQVLSPFCALKTCKISTTYEIYDTRDPYGTVAQLAHCKHLKHITLYLKYLSDKHLSHIHLSLPHLQTFKVNTSNGFIGDKTLESLAQLPRLTTVEISGTSPALINITDEGVCPLVIKCPLLRQLCLFCKTSVGKQSVDQFISIARKYPKNIYKYFYECNHDLCSEIPINYELTGHPVPQNLQIFQI</sequence>
<name>A0A7R9MI34_9ACAR</name>
<dbReference type="PANTHER" id="PTHR13318:SF190">
    <property type="entry name" value="PARTNER OF PAIRED, ISOFORM B"/>
    <property type="match status" value="1"/>
</dbReference>
<organism evidence="1">
    <name type="scientific">Oppiella nova</name>
    <dbReference type="NCBI Taxonomy" id="334625"/>
    <lineage>
        <taxon>Eukaryota</taxon>
        <taxon>Metazoa</taxon>
        <taxon>Ecdysozoa</taxon>
        <taxon>Arthropoda</taxon>
        <taxon>Chelicerata</taxon>
        <taxon>Arachnida</taxon>
        <taxon>Acari</taxon>
        <taxon>Acariformes</taxon>
        <taxon>Sarcoptiformes</taxon>
        <taxon>Oribatida</taxon>
        <taxon>Brachypylina</taxon>
        <taxon>Oppioidea</taxon>
        <taxon>Oppiidae</taxon>
        <taxon>Oppiella</taxon>
    </lineage>
</organism>
<dbReference type="PANTHER" id="PTHR13318">
    <property type="entry name" value="PARTNER OF PAIRED, ISOFORM B-RELATED"/>
    <property type="match status" value="1"/>
</dbReference>
<keyword evidence="2" id="KW-1185">Reference proteome</keyword>
<dbReference type="AlphaFoldDB" id="A0A7R9MI34"/>
<reference evidence="1" key="1">
    <citation type="submission" date="2020-11" db="EMBL/GenBank/DDBJ databases">
        <authorList>
            <person name="Tran Van P."/>
        </authorList>
    </citation>
    <scope>NUCLEOTIDE SEQUENCE</scope>
</reference>
<dbReference type="Gene3D" id="3.80.10.10">
    <property type="entry name" value="Ribonuclease Inhibitor"/>
    <property type="match status" value="1"/>
</dbReference>
<dbReference type="Proteomes" id="UP000728032">
    <property type="component" value="Unassembled WGS sequence"/>
</dbReference>
<dbReference type="OrthoDB" id="6478838at2759"/>
<evidence type="ECO:0000313" key="2">
    <source>
        <dbReference type="Proteomes" id="UP000728032"/>
    </source>
</evidence>
<dbReference type="EMBL" id="OC935674">
    <property type="protein sequence ID" value="CAD7660635.1"/>
    <property type="molecule type" value="Genomic_DNA"/>
</dbReference>